<dbReference type="PANTHER" id="PTHR30136:SF33">
    <property type="entry name" value="TRANSCRIPTIONAL REGULATORY PROTEIN"/>
    <property type="match status" value="1"/>
</dbReference>
<organism evidence="6 7">
    <name type="scientific">Nisaea acidiphila</name>
    <dbReference type="NCBI Taxonomy" id="1862145"/>
    <lineage>
        <taxon>Bacteria</taxon>
        <taxon>Pseudomonadati</taxon>
        <taxon>Pseudomonadota</taxon>
        <taxon>Alphaproteobacteria</taxon>
        <taxon>Rhodospirillales</taxon>
        <taxon>Thalassobaculaceae</taxon>
        <taxon>Nisaea</taxon>
    </lineage>
</organism>
<dbReference type="SUPFAM" id="SSF46785">
    <property type="entry name" value="Winged helix' DNA-binding domain"/>
    <property type="match status" value="1"/>
</dbReference>
<feature type="domain" description="HTH iclR-type" evidence="4">
    <location>
        <begin position="19"/>
        <end position="81"/>
    </location>
</feature>
<dbReference type="KEGG" id="naci:NUH88_22000"/>
<evidence type="ECO:0000313" key="7">
    <source>
        <dbReference type="Proteomes" id="UP001060336"/>
    </source>
</evidence>
<keyword evidence="3" id="KW-0804">Transcription</keyword>
<dbReference type="PROSITE" id="PS51078">
    <property type="entry name" value="ICLR_ED"/>
    <property type="match status" value="1"/>
</dbReference>
<dbReference type="InterPro" id="IPR005471">
    <property type="entry name" value="Tscrpt_reg_IclR_N"/>
</dbReference>
<protein>
    <submittedName>
        <fullName evidence="6">IclR family transcriptional regulator</fullName>
    </submittedName>
</protein>
<dbReference type="RefSeq" id="WP_257769034.1">
    <property type="nucleotide sequence ID" value="NZ_CP102480.1"/>
</dbReference>
<sequence>MTNRRTNLPEGTQDDRQVVESLAKGLTLLRCFQHEDTFLGNQELSKRSGIPKATVSRLTFTLAKFGYLIYAEDLGQYKLGPSVLALGYACLSGMKVREIAQPYMQDLADHAGSGVLVALGVRDGTSMLYVSCARSSGMVSLLLGVGSRVSLTDTAMGRAYLASLPPDERVSVMEEIRAETDPSNWDHVEGVIADAVTQIGERGFYANLGDWQPDVHAVSVPFRSPNLGDPVFAFNCGGPAYLLSKERLENELGPRLVEMARNVRFSAGM</sequence>
<dbReference type="InterPro" id="IPR050707">
    <property type="entry name" value="HTH_MetabolicPath_Reg"/>
</dbReference>
<dbReference type="InterPro" id="IPR029016">
    <property type="entry name" value="GAF-like_dom_sf"/>
</dbReference>
<dbReference type="GO" id="GO:0045892">
    <property type="term" value="P:negative regulation of DNA-templated transcription"/>
    <property type="evidence" value="ECO:0007669"/>
    <property type="project" value="TreeGrafter"/>
</dbReference>
<gene>
    <name evidence="6" type="ORF">NUH88_22000</name>
</gene>
<dbReference type="Pfam" id="PF09339">
    <property type="entry name" value="HTH_IclR"/>
    <property type="match status" value="1"/>
</dbReference>
<dbReference type="Gene3D" id="1.10.10.10">
    <property type="entry name" value="Winged helix-like DNA-binding domain superfamily/Winged helix DNA-binding domain"/>
    <property type="match status" value="1"/>
</dbReference>
<evidence type="ECO:0000256" key="3">
    <source>
        <dbReference type="ARBA" id="ARBA00023163"/>
    </source>
</evidence>
<evidence type="ECO:0000259" key="5">
    <source>
        <dbReference type="PROSITE" id="PS51078"/>
    </source>
</evidence>
<name>A0A9J7AS10_9PROT</name>
<keyword evidence="7" id="KW-1185">Reference proteome</keyword>
<evidence type="ECO:0000256" key="2">
    <source>
        <dbReference type="ARBA" id="ARBA00023125"/>
    </source>
</evidence>
<dbReference type="GO" id="GO:0003700">
    <property type="term" value="F:DNA-binding transcription factor activity"/>
    <property type="evidence" value="ECO:0007669"/>
    <property type="project" value="TreeGrafter"/>
</dbReference>
<keyword evidence="1" id="KW-0805">Transcription regulation</keyword>
<dbReference type="InterPro" id="IPR036388">
    <property type="entry name" value="WH-like_DNA-bd_sf"/>
</dbReference>
<dbReference type="InterPro" id="IPR036390">
    <property type="entry name" value="WH_DNA-bd_sf"/>
</dbReference>
<dbReference type="EMBL" id="CP102480">
    <property type="protein sequence ID" value="UUX50047.1"/>
    <property type="molecule type" value="Genomic_DNA"/>
</dbReference>
<feature type="domain" description="IclR-ED" evidence="5">
    <location>
        <begin position="82"/>
        <end position="269"/>
    </location>
</feature>
<dbReference type="SUPFAM" id="SSF55781">
    <property type="entry name" value="GAF domain-like"/>
    <property type="match status" value="1"/>
</dbReference>
<evidence type="ECO:0000259" key="4">
    <source>
        <dbReference type="PROSITE" id="PS51077"/>
    </source>
</evidence>
<reference evidence="6" key="1">
    <citation type="submission" date="2022-08" db="EMBL/GenBank/DDBJ databases">
        <title>Nisaea acidiphila sp. nov., isolated from a marine algal debris and emended description of the genus Nisaea Urios et al. 2008.</title>
        <authorList>
            <person name="Kwon K."/>
        </authorList>
    </citation>
    <scope>NUCLEOTIDE SEQUENCE</scope>
    <source>
        <strain evidence="6">MEBiC11861</strain>
    </source>
</reference>
<dbReference type="Gene3D" id="3.30.450.40">
    <property type="match status" value="1"/>
</dbReference>
<dbReference type="InterPro" id="IPR014757">
    <property type="entry name" value="Tscrpt_reg_IclR_C"/>
</dbReference>
<evidence type="ECO:0000256" key="1">
    <source>
        <dbReference type="ARBA" id="ARBA00023015"/>
    </source>
</evidence>
<dbReference type="PROSITE" id="PS51077">
    <property type="entry name" value="HTH_ICLR"/>
    <property type="match status" value="1"/>
</dbReference>
<proteinExistence type="predicted"/>
<keyword evidence="2" id="KW-0238">DNA-binding</keyword>
<dbReference type="GO" id="GO:0003677">
    <property type="term" value="F:DNA binding"/>
    <property type="evidence" value="ECO:0007669"/>
    <property type="project" value="UniProtKB-KW"/>
</dbReference>
<dbReference type="PANTHER" id="PTHR30136">
    <property type="entry name" value="HELIX-TURN-HELIX TRANSCRIPTIONAL REGULATOR, ICLR FAMILY"/>
    <property type="match status" value="1"/>
</dbReference>
<accession>A0A9J7AS10</accession>
<dbReference type="Proteomes" id="UP001060336">
    <property type="component" value="Chromosome"/>
</dbReference>
<dbReference type="Pfam" id="PF01614">
    <property type="entry name" value="IclR_C"/>
    <property type="match status" value="1"/>
</dbReference>
<evidence type="ECO:0000313" key="6">
    <source>
        <dbReference type="EMBL" id="UUX50047.1"/>
    </source>
</evidence>
<dbReference type="AlphaFoldDB" id="A0A9J7AS10"/>
<dbReference type="SMART" id="SM00346">
    <property type="entry name" value="HTH_ICLR"/>
    <property type="match status" value="1"/>
</dbReference>